<organism evidence="1">
    <name type="scientific">Rubrivivax gelatinosus S1</name>
    <dbReference type="NCBI Taxonomy" id="1138313"/>
    <lineage>
        <taxon>Bacteria</taxon>
        <taxon>Pseudomonadati</taxon>
        <taxon>Pseudomonadota</taxon>
        <taxon>Betaproteobacteria</taxon>
        <taxon>Burkholderiales</taxon>
        <taxon>Sphaerotilaceae</taxon>
        <taxon>Rubrivivax</taxon>
    </lineage>
</organism>
<reference evidence="1" key="1">
    <citation type="submission" date="2012-02" db="EMBL/GenBank/DDBJ databases">
        <authorList>
            <person name="Genoscope - CEA"/>
        </authorList>
    </citation>
    <scope>NUCLEOTIDE SEQUENCE</scope>
    <source>
        <strain evidence="1">S1</strain>
    </source>
</reference>
<accession>L8B9W7</accession>
<proteinExistence type="predicted"/>
<sequence length="428" mass="46550">MAETVALAPPAGPGGFPAGAVDVVATSLNPASRLAHQIECFRRWQALGATVLSFNHGAERERLLAAGLPAQALVEVADDETMLAFGGRPTPRILPILQRLRAAGVATATLVNSDLFAATNRNPLPLMAAQAVASGYVRNDCSAVAEPLDTPKAPYHGGLDAFCFRADGLADILERLLAVPAAQTMAFGIPGWDLFMGHEVLAMGGRLLEARFLLHPRHTAAYSTIDAFTAQAEPMLASGRYEAGDHVALAAEFVSRIQAQCTRHVKESRLMLRALVDPLPAVDDAAAETDADAQAQVVMGTLLQAQRARPDWRTLYLAHAHLVGQHTQLAVYLMALRSALALMAPQQGERWRTRYPKGSAHGLQLAAYRAEPDRQARHALFLDLLATDLYEHRVLNLNLLKYLRVHCRHEQEERLFASLMDDLRGTRP</sequence>
<dbReference type="AlphaFoldDB" id="L8B9W7"/>
<dbReference type="EMBL" id="FO082878">
    <property type="protein sequence ID" value="CCF78637.1"/>
    <property type="molecule type" value="Genomic_DNA"/>
</dbReference>
<name>L8B9W7_RUBGE</name>
<reference evidence="1" key="2">
    <citation type="submission" date="2013-02" db="EMBL/GenBank/DDBJ databases">
        <title>EmbRS an orphan two-component system to save Rubrivivax gelatinosus from drowning.</title>
        <authorList>
            <person name="Steunou A."/>
            <person name="Liotenberg S."/>
            <person name="Soler M."/>
            <person name="Briandet R."/>
            <person name="Barbe V."/>
            <person name="Astier C."/>
            <person name="Ouchane S."/>
        </authorList>
    </citation>
    <scope>NUCLEOTIDE SEQUENCE</scope>
    <source>
        <strain evidence="1">S1</strain>
    </source>
</reference>
<gene>
    <name evidence="1" type="ORF">RGS1_70343</name>
</gene>
<evidence type="ECO:0000313" key="1">
    <source>
        <dbReference type="EMBL" id="CCF78637.1"/>
    </source>
</evidence>
<protein>
    <submittedName>
        <fullName evidence="1">Uncharacterized protein</fullName>
    </submittedName>
</protein>